<comment type="cofactor">
    <cofactor evidence="1 8">
        <name>Mg(2+)</name>
        <dbReference type="ChEBI" id="CHEBI:18420"/>
    </cofactor>
</comment>
<feature type="binding site" evidence="8">
    <location>
        <position position="5"/>
    </location>
    <ligand>
        <name>Mg(2+)</name>
        <dbReference type="ChEBI" id="CHEBI:18420"/>
    </ligand>
</feature>
<organism evidence="10 11">
    <name type="scientific">Rubellimicrobium roseum</name>
    <dbReference type="NCBI Taxonomy" id="687525"/>
    <lineage>
        <taxon>Bacteria</taxon>
        <taxon>Pseudomonadati</taxon>
        <taxon>Pseudomonadota</taxon>
        <taxon>Alphaproteobacteria</taxon>
        <taxon>Rhodobacterales</taxon>
        <taxon>Roseobacteraceae</taxon>
        <taxon>Rubellimicrobium</taxon>
    </lineage>
</organism>
<keyword evidence="6 8" id="KW-0460">Magnesium</keyword>
<dbReference type="InterPro" id="IPR029060">
    <property type="entry name" value="PIN-like_dom_sf"/>
</dbReference>
<reference evidence="10 11" key="1">
    <citation type="submission" date="2019-06" db="EMBL/GenBank/DDBJ databases">
        <authorList>
            <person name="Jiang L."/>
        </authorList>
    </citation>
    <scope>NUCLEOTIDE SEQUENCE [LARGE SCALE GENOMIC DNA]</scope>
    <source>
        <strain evidence="10 11">YIM 48858</strain>
    </source>
</reference>
<keyword evidence="2 8" id="KW-1277">Toxin-antitoxin system</keyword>
<comment type="function">
    <text evidence="8">Toxic component of a toxin-antitoxin (TA) system. An RNase.</text>
</comment>
<dbReference type="HAMAP" id="MF_00265">
    <property type="entry name" value="VapC_Nob1"/>
    <property type="match status" value="1"/>
</dbReference>
<dbReference type="Proteomes" id="UP000305709">
    <property type="component" value="Unassembled WGS sequence"/>
</dbReference>
<keyword evidence="4 8" id="KW-0479">Metal-binding</keyword>
<evidence type="ECO:0000313" key="10">
    <source>
        <dbReference type="EMBL" id="TNC66395.1"/>
    </source>
</evidence>
<dbReference type="RefSeq" id="WP_139082811.1">
    <property type="nucleotide sequence ID" value="NZ_VDFV01000033.1"/>
</dbReference>
<dbReference type="Pfam" id="PF01850">
    <property type="entry name" value="PIN"/>
    <property type="match status" value="1"/>
</dbReference>
<dbReference type="AlphaFoldDB" id="A0A5C4N8X3"/>
<feature type="domain" description="PIN" evidence="9">
    <location>
        <begin position="2"/>
        <end position="125"/>
    </location>
</feature>
<evidence type="ECO:0000256" key="4">
    <source>
        <dbReference type="ARBA" id="ARBA00022723"/>
    </source>
</evidence>
<dbReference type="InterPro" id="IPR002716">
    <property type="entry name" value="PIN_dom"/>
</dbReference>
<dbReference type="SUPFAM" id="SSF88723">
    <property type="entry name" value="PIN domain-like"/>
    <property type="match status" value="1"/>
</dbReference>
<keyword evidence="8" id="KW-0800">Toxin</keyword>
<evidence type="ECO:0000256" key="8">
    <source>
        <dbReference type="HAMAP-Rule" id="MF_00265"/>
    </source>
</evidence>
<evidence type="ECO:0000256" key="6">
    <source>
        <dbReference type="ARBA" id="ARBA00022842"/>
    </source>
</evidence>
<dbReference type="PANTHER" id="PTHR33653">
    <property type="entry name" value="RIBONUCLEASE VAPC2"/>
    <property type="match status" value="1"/>
</dbReference>
<dbReference type="EC" id="3.1.-.-" evidence="8"/>
<keyword evidence="5 8" id="KW-0378">Hydrolase</keyword>
<evidence type="ECO:0000259" key="9">
    <source>
        <dbReference type="Pfam" id="PF01850"/>
    </source>
</evidence>
<dbReference type="PANTHER" id="PTHR33653:SF1">
    <property type="entry name" value="RIBONUCLEASE VAPC2"/>
    <property type="match status" value="1"/>
</dbReference>
<evidence type="ECO:0000256" key="1">
    <source>
        <dbReference type="ARBA" id="ARBA00001946"/>
    </source>
</evidence>
<evidence type="ECO:0000256" key="7">
    <source>
        <dbReference type="ARBA" id="ARBA00038093"/>
    </source>
</evidence>
<dbReference type="OrthoDB" id="9804823at2"/>
<dbReference type="GO" id="GO:0090729">
    <property type="term" value="F:toxin activity"/>
    <property type="evidence" value="ECO:0007669"/>
    <property type="project" value="UniProtKB-KW"/>
</dbReference>
<proteinExistence type="inferred from homology"/>
<comment type="similarity">
    <text evidence="7 8">Belongs to the PINc/VapC protein family.</text>
</comment>
<dbReference type="EMBL" id="VDFV01000033">
    <property type="protein sequence ID" value="TNC66395.1"/>
    <property type="molecule type" value="Genomic_DNA"/>
</dbReference>
<comment type="caution">
    <text evidence="10">The sequence shown here is derived from an EMBL/GenBank/DDBJ whole genome shotgun (WGS) entry which is preliminary data.</text>
</comment>
<dbReference type="GO" id="GO:0016787">
    <property type="term" value="F:hydrolase activity"/>
    <property type="evidence" value="ECO:0007669"/>
    <property type="project" value="UniProtKB-KW"/>
</dbReference>
<dbReference type="GO" id="GO:0000287">
    <property type="term" value="F:magnesium ion binding"/>
    <property type="evidence" value="ECO:0007669"/>
    <property type="project" value="UniProtKB-UniRule"/>
</dbReference>
<evidence type="ECO:0000256" key="5">
    <source>
        <dbReference type="ARBA" id="ARBA00022801"/>
    </source>
</evidence>
<keyword evidence="3 8" id="KW-0540">Nuclease</keyword>
<dbReference type="GO" id="GO:0004540">
    <property type="term" value="F:RNA nuclease activity"/>
    <property type="evidence" value="ECO:0007669"/>
    <property type="project" value="InterPro"/>
</dbReference>
<dbReference type="InterPro" id="IPR050556">
    <property type="entry name" value="Type_II_TA_system_RNase"/>
</dbReference>
<dbReference type="CDD" id="cd18731">
    <property type="entry name" value="PIN_NgFitB-like"/>
    <property type="match status" value="1"/>
</dbReference>
<name>A0A5C4N8X3_9RHOB</name>
<keyword evidence="11" id="KW-1185">Reference proteome</keyword>
<gene>
    <name evidence="8" type="primary">vapC</name>
    <name evidence="10" type="ORF">FHG71_16550</name>
</gene>
<feature type="binding site" evidence="8">
    <location>
        <position position="105"/>
    </location>
    <ligand>
        <name>Mg(2+)</name>
        <dbReference type="ChEBI" id="CHEBI:18420"/>
    </ligand>
</feature>
<evidence type="ECO:0000256" key="3">
    <source>
        <dbReference type="ARBA" id="ARBA00022722"/>
    </source>
</evidence>
<accession>A0A5C4N8X3</accession>
<dbReference type="InterPro" id="IPR022907">
    <property type="entry name" value="VapC_family"/>
</dbReference>
<evidence type="ECO:0000256" key="2">
    <source>
        <dbReference type="ARBA" id="ARBA00022649"/>
    </source>
</evidence>
<sequence>MIVLDTNVVSEPMRPVPDERVLRWLSAQDASTLFLTAVTEAELRTGLALLPAGRRREALTTALEAVLAQDFAGRVLPFEGGAAARAYAAIQAERREAGRPISMADAMIAAIARSQGLQVATRNTGDFEGTGVEVVNPWA</sequence>
<protein>
    <recommendedName>
        <fullName evidence="8">Ribonuclease VapC</fullName>
        <shortName evidence="8">RNase VapC</shortName>
        <ecNumber evidence="8">3.1.-.-</ecNumber>
    </recommendedName>
    <alternativeName>
        <fullName evidence="8">Toxin VapC</fullName>
    </alternativeName>
</protein>
<dbReference type="Gene3D" id="3.40.50.1010">
    <property type="entry name" value="5'-nuclease"/>
    <property type="match status" value="1"/>
</dbReference>
<evidence type="ECO:0000313" key="11">
    <source>
        <dbReference type="Proteomes" id="UP000305709"/>
    </source>
</evidence>